<keyword evidence="8 14" id="KW-0862">Zinc</keyword>
<keyword evidence="5" id="KW-0336">GPI-anchor</keyword>
<feature type="chain" id="PRO_5005794288" description="Alkaline phosphatase" evidence="17">
    <location>
        <begin position="20"/>
        <end position="544"/>
    </location>
</feature>
<dbReference type="STRING" id="30019.A0A0M4F783"/>
<dbReference type="OrthoDB" id="5818554at2759"/>
<dbReference type="PROSITE" id="PS00123">
    <property type="entry name" value="ALKALINE_PHOSPHATASE"/>
    <property type="match status" value="1"/>
</dbReference>
<dbReference type="EMBL" id="CP012526">
    <property type="protein sequence ID" value="ALC47682.1"/>
    <property type="molecule type" value="Genomic_DNA"/>
</dbReference>
<protein>
    <recommendedName>
        <fullName evidence="3 16">Alkaline phosphatase</fullName>
        <ecNumber evidence="3 16">3.1.3.1</ecNumber>
    </recommendedName>
</protein>
<evidence type="ECO:0000256" key="4">
    <source>
        <dbReference type="ARBA" id="ARBA00022475"/>
    </source>
</evidence>
<keyword evidence="9 14" id="KW-0460">Magnesium</keyword>
<comment type="similarity">
    <text evidence="2 15">Belongs to the alkaline phosphatase family.</text>
</comment>
<evidence type="ECO:0000256" key="5">
    <source>
        <dbReference type="ARBA" id="ARBA00022622"/>
    </source>
</evidence>
<feature type="binding site" evidence="14">
    <location>
        <position position="363"/>
    </location>
    <ligand>
        <name>Mg(2+)</name>
        <dbReference type="ChEBI" id="CHEBI:18420"/>
    </ligand>
</feature>
<dbReference type="PANTHER" id="PTHR11596">
    <property type="entry name" value="ALKALINE PHOSPHATASE"/>
    <property type="match status" value="1"/>
</dbReference>
<sequence>MILLLLVTGFCVALTGSHALPRREAEHRMHPTYTMMAGVKERRVKRAMPQIIFSAQRQDEQHAEYWRGLAQQILSQQLDSKLKLNTQLAKNVMLFMGDGMSIPTITAGRVYLGGEEKQFSFEQFPYVGLSKTYCANMQVADSACTATAYLSGVKANYGTVGVTAAVTMKDCLAQAESQHHVNSLAAWAQAQGMATGLITTTSVTHASPAGVYAHSANRNWESDADVVADNADPLICTDIASQLIHGQVGSKLNVILGGGRENFLPVGTKDETGAAGRRMDGRNLIEEWKRQHTNSAHYVHTRRQLLELSNQTSRVLGLFAPYHMPYHVDANPEEQPTLEEMVQAALSILERQSAGRGYFLFVEGGRIDHGHHDTLALRAIDETAEFDKSVRWARSQTSEQDTLIVVTSDHSHTMSLAGYSSRKNDIFGINDGQLADDALPYATLSYANGPGYNSNFLKEGGAVKRKNLRAINMKNKDFMFPSTVPLESETHGGDDVAVFASGPYSQLFTGVYEQNFIPHAMAYASCLSDKRSMCSDLGIERQPR</sequence>
<feature type="active site" description="Phosphoserine intermediate" evidence="13">
    <location>
        <position position="142"/>
    </location>
</feature>
<evidence type="ECO:0000256" key="8">
    <source>
        <dbReference type="ARBA" id="ARBA00022833"/>
    </source>
</evidence>
<keyword evidence="12" id="KW-0449">Lipoprotein</keyword>
<dbReference type="GO" id="GO:0004035">
    <property type="term" value="F:alkaline phosphatase activity"/>
    <property type="evidence" value="ECO:0007669"/>
    <property type="project" value="UniProtKB-EC"/>
</dbReference>
<evidence type="ECO:0000256" key="10">
    <source>
        <dbReference type="ARBA" id="ARBA00023136"/>
    </source>
</evidence>
<dbReference type="SMR" id="A0A0M4F783"/>
<evidence type="ECO:0000256" key="6">
    <source>
        <dbReference type="ARBA" id="ARBA00022723"/>
    </source>
</evidence>
<dbReference type="SMART" id="SM00098">
    <property type="entry name" value="alkPPc"/>
    <property type="match status" value="1"/>
</dbReference>
<comment type="catalytic activity">
    <reaction evidence="16">
        <text>a phosphate monoester + H2O = an alcohol + phosphate</text>
        <dbReference type="Rhea" id="RHEA:15017"/>
        <dbReference type="ChEBI" id="CHEBI:15377"/>
        <dbReference type="ChEBI" id="CHEBI:30879"/>
        <dbReference type="ChEBI" id="CHEBI:43474"/>
        <dbReference type="ChEBI" id="CHEBI:67140"/>
        <dbReference type="EC" id="3.1.3.1"/>
    </reaction>
</comment>
<evidence type="ECO:0000256" key="1">
    <source>
        <dbReference type="ARBA" id="ARBA00004609"/>
    </source>
</evidence>
<keyword evidence="17" id="KW-0732">Signal</keyword>
<dbReference type="Proteomes" id="UP000494163">
    <property type="component" value="Chromosome 3R"/>
</dbReference>
<evidence type="ECO:0000256" key="7">
    <source>
        <dbReference type="ARBA" id="ARBA00022801"/>
    </source>
</evidence>
<feature type="binding site" evidence="14">
    <location>
        <position position="410"/>
    </location>
    <ligand>
        <name>Zn(2+)</name>
        <dbReference type="ChEBI" id="CHEBI:29105"/>
        <label>2</label>
    </ligand>
</feature>
<evidence type="ECO:0000313" key="18">
    <source>
        <dbReference type="EMBL" id="ALC47682.1"/>
    </source>
</evidence>
<feature type="signal peptide" evidence="17">
    <location>
        <begin position="1"/>
        <end position="19"/>
    </location>
</feature>
<feature type="binding site" evidence="14">
    <location>
        <position position="409"/>
    </location>
    <ligand>
        <name>Zn(2+)</name>
        <dbReference type="ChEBI" id="CHEBI:29105"/>
        <label>2</label>
    </ligand>
</feature>
<feature type="binding site" evidence="14">
    <location>
        <position position="205"/>
    </location>
    <ligand>
        <name>Mg(2+)</name>
        <dbReference type="ChEBI" id="CHEBI:18420"/>
    </ligand>
</feature>
<evidence type="ECO:0000256" key="12">
    <source>
        <dbReference type="ARBA" id="ARBA00023288"/>
    </source>
</evidence>
<keyword evidence="6 14" id="KW-0479">Metal-binding</keyword>
<dbReference type="Pfam" id="PF00245">
    <property type="entry name" value="Alk_phosphatase"/>
    <property type="match status" value="1"/>
</dbReference>
<keyword evidence="4" id="KW-1003">Cell membrane</keyword>
<dbReference type="Gene3D" id="3.40.720.10">
    <property type="entry name" value="Alkaline Phosphatase, subunit A"/>
    <property type="match status" value="1"/>
</dbReference>
<dbReference type="InterPro" id="IPR001952">
    <property type="entry name" value="Alkaline_phosphatase"/>
</dbReference>
<dbReference type="PANTHER" id="PTHR11596:SF95">
    <property type="entry name" value="ALKALINE PHOSPHATASE-RELATED"/>
    <property type="match status" value="1"/>
</dbReference>
<comment type="subcellular location">
    <subcellularLocation>
        <location evidence="1">Cell membrane</location>
        <topology evidence="1">Lipid-anchor</topology>
        <topology evidence="1">GPI-anchor</topology>
    </subcellularLocation>
</comment>
<evidence type="ECO:0000256" key="15">
    <source>
        <dbReference type="RuleBase" id="RU003946"/>
    </source>
</evidence>
<feature type="binding site" evidence="14">
    <location>
        <position position="368"/>
    </location>
    <ligand>
        <name>Zn(2+)</name>
        <dbReference type="ChEBI" id="CHEBI:29105"/>
        <label>2</label>
    </ligand>
</feature>
<dbReference type="PRINTS" id="PR00113">
    <property type="entry name" value="ALKPHPHTASE"/>
</dbReference>
<dbReference type="OMA" id="FAFEQFP"/>
<feature type="binding site" evidence="14">
    <location>
        <position position="98"/>
    </location>
    <ligand>
        <name>Zn(2+)</name>
        <dbReference type="ChEBI" id="CHEBI:29105"/>
        <label>2</label>
    </ligand>
</feature>
<feature type="binding site" evidence="14">
    <location>
        <position position="207"/>
    </location>
    <ligand>
        <name>Mg(2+)</name>
        <dbReference type="ChEBI" id="CHEBI:18420"/>
    </ligand>
</feature>
<dbReference type="InterPro" id="IPR017850">
    <property type="entry name" value="Alkaline_phosphatase_core_sf"/>
</dbReference>
<evidence type="ECO:0000256" key="3">
    <source>
        <dbReference type="ARBA" id="ARBA00012647"/>
    </source>
</evidence>
<feature type="binding site" evidence="14">
    <location>
        <position position="372"/>
    </location>
    <ligand>
        <name>Zn(2+)</name>
        <dbReference type="ChEBI" id="CHEBI:29105"/>
        <label>2</label>
    </ligand>
</feature>
<feature type="binding site" evidence="14">
    <location>
        <position position="491"/>
    </location>
    <ligand>
        <name>Zn(2+)</name>
        <dbReference type="ChEBI" id="CHEBI:29105"/>
        <label>2</label>
    </ligand>
</feature>
<dbReference type="InterPro" id="IPR018299">
    <property type="entry name" value="Alkaline_phosphatase_AS"/>
</dbReference>
<dbReference type="GO" id="GO:0098552">
    <property type="term" value="C:side of membrane"/>
    <property type="evidence" value="ECO:0007669"/>
    <property type="project" value="UniProtKB-KW"/>
</dbReference>
<name>A0A0M4F783_DROBS</name>
<evidence type="ECO:0000256" key="13">
    <source>
        <dbReference type="PIRSR" id="PIRSR601952-1"/>
    </source>
</evidence>
<keyword evidence="19" id="KW-1185">Reference proteome</keyword>
<proteinExistence type="inferred from homology"/>
<evidence type="ECO:0000313" key="19">
    <source>
        <dbReference type="Proteomes" id="UP000494163"/>
    </source>
</evidence>
<evidence type="ECO:0000256" key="17">
    <source>
        <dbReference type="SAM" id="SignalP"/>
    </source>
</evidence>
<dbReference type="SUPFAM" id="SSF53649">
    <property type="entry name" value="Alkaline phosphatase-like"/>
    <property type="match status" value="1"/>
</dbReference>
<comment type="cofactor">
    <cofactor evidence="14">
        <name>Zn(2+)</name>
        <dbReference type="ChEBI" id="CHEBI:29105"/>
    </cofactor>
    <text evidence="14">Binds 2 Zn(2+) ions.</text>
</comment>
<evidence type="ECO:0000256" key="14">
    <source>
        <dbReference type="PIRSR" id="PIRSR601952-2"/>
    </source>
</evidence>
<evidence type="ECO:0000256" key="2">
    <source>
        <dbReference type="ARBA" id="ARBA00005984"/>
    </source>
</evidence>
<keyword evidence="11" id="KW-0325">Glycoprotein</keyword>
<organism evidence="18 19">
    <name type="scientific">Drosophila busckii</name>
    <name type="common">Fruit fly</name>
    <dbReference type="NCBI Taxonomy" id="30019"/>
    <lineage>
        <taxon>Eukaryota</taxon>
        <taxon>Metazoa</taxon>
        <taxon>Ecdysozoa</taxon>
        <taxon>Arthropoda</taxon>
        <taxon>Hexapoda</taxon>
        <taxon>Insecta</taxon>
        <taxon>Pterygota</taxon>
        <taxon>Neoptera</taxon>
        <taxon>Endopterygota</taxon>
        <taxon>Diptera</taxon>
        <taxon>Brachycera</taxon>
        <taxon>Muscomorpha</taxon>
        <taxon>Ephydroidea</taxon>
        <taxon>Drosophilidae</taxon>
        <taxon>Drosophila</taxon>
    </lineage>
</organism>
<feature type="binding site" evidence="14">
    <location>
        <position position="98"/>
    </location>
    <ligand>
        <name>Mg(2+)</name>
        <dbReference type="ChEBI" id="CHEBI:18420"/>
    </ligand>
</feature>
<dbReference type="GO" id="GO:0046872">
    <property type="term" value="F:metal ion binding"/>
    <property type="evidence" value="ECO:0007669"/>
    <property type="project" value="UniProtKB-KW"/>
</dbReference>
<keyword evidence="7 16" id="KW-0378">Hydrolase</keyword>
<evidence type="ECO:0000256" key="16">
    <source>
        <dbReference type="RuleBase" id="RU003947"/>
    </source>
</evidence>
<dbReference type="EC" id="3.1.3.1" evidence="3 16"/>
<evidence type="ECO:0000256" key="9">
    <source>
        <dbReference type="ARBA" id="ARBA00022842"/>
    </source>
</evidence>
<reference evidence="18 19" key="1">
    <citation type="submission" date="2015-08" db="EMBL/GenBank/DDBJ databases">
        <title>Ancestral chromatin configuration constrains chromatin evolution on differentiating sex chromosomes in Drosophila.</title>
        <authorList>
            <person name="Zhou Q."/>
            <person name="Bachtrog D."/>
        </authorList>
    </citation>
    <scope>NUCLEOTIDE SEQUENCE [LARGE SCALE GENOMIC DNA]</scope>
    <source>
        <tissue evidence="18">Whole larvae</tissue>
    </source>
</reference>
<gene>
    <name evidence="18" type="ORF">Dbus_chr3Rg2432</name>
</gene>
<keyword evidence="10" id="KW-0472">Membrane</keyword>
<dbReference type="GO" id="GO:0005886">
    <property type="term" value="C:plasma membrane"/>
    <property type="evidence" value="ECO:0007669"/>
    <property type="project" value="UniProtKB-SubCell"/>
</dbReference>
<comment type="cofactor">
    <cofactor evidence="14">
        <name>Mg(2+)</name>
        <dbReference type="ChEBI" id="CHEBI:18420"/>
    </cofactor>
    <text evidence="14">Binds 1 Mg(2+) ion.</text>
</comment>
<dbReference type="AlphaFoldDB" id="A0A0M4F783"/>
<accession>A0A0M4F783</accession>
<dbReference type="CDD" id="cd16012">
    <property type="entry name" value="ALP"/>
    <property type="match status" value="1"/>
</dbReference>
<evidence type="ECO:0000256" key="11">
    <source>
        <dbReference type="ARBA" id="ARBA00023180"/>
    </source>
</evidence>
<dbReference type="FunFam" id="3.40.720.10:FF:000008">
    <property type="entry name" value="Alkaline phosphatase"/>
    <property type="match status" value="1"/>
</dbReference>